<keyword evidence="5" id="KW-1185">Reference proteome</keyword>
<organism evidence="4 5">
    <name type="scientific">Tritrichomonas musculus</name>
    <dbReference type="NCBI Taxonomy" id="1915356"/>
    <lineage>
        <taxon>Eukaryota</taxon>
        <taxon>Metamonada</taxon>
        <taxon>Parabasalia</taxon>
        <taxon>Tritrichomonadida</taxon>
        <taxon>Tritrichomonadidae</taxon>
        <taxon>Tritrichomonas</taxon>
    </lineage>
</organism>
<evidence type="ECO:0008006" key="6">
    <source>
        <dbReference type="Google" id="ProtNLM"/>
    </source>
</evidence>
<dbReference type="EMBL" id="JAPFFF010000051">
    <property type="protein sequence ID" value="KAK8839422.1"/>
    <property type="molecule type" value="Genomic_DNA"/>
</dbReference>
<dbReference type="SMART" id="SM00175">
    <property type="entry name" value="RAB"/>
    <property type="match status" value="1"/>
</dbReference>
<accession>A0ABR2GZQ7</accession>
<evidence type="ECO:0000256" key="1">
    <source>
        <dbReference type="ARBA" id="ARBA00022741"/>
    </source>
</evidence>
<evidence type="ECO:0000256" key="3">
    <source>
        <dbReference type="SAM" id="MobiDB-lite"/>
    </source>
</evidence>
<dbReference type="PROSITE" id="PS51421">
    <property type="entry name" value="RAS"/>
    <property type="match status" value="1"/>
</dbReference>
<dbReference type="Pfam" id="PF00071">
    <property type="entry name" value="Ras"/>
    <property type="match status" value="1"/>
</dbReference>
<proteinExistence type="predicted"/>
<dbReference type="InterPro" id="IPR001806">
    <property type="entry name" value="Small_GTPase"/>
</dbReference>
<dbReference type="InterPro" id="IPR027417">
    <property type="entry name" value="P-loop_NTPase"/>
</dbReference>
<dbReference type="PROSITE" id="PS51419">
    <property type="entry name" value="RAB"/>
    <property type="match status" value="1"/>
</dbReference>
<gene>
    <name evidence="4" type="ORF">M9Y10_031772</name>
</gene>
<reference evidence="4 5" key="1">
    <citation type="submission" date="2024-04" db="EMBL/GenBank/DDBJ databases">
        <title>Tritrichomonas musculus Genome.</title>
        <authorList>
            <person name="Alves-Ferreira E."/>
            <person name="Grigg M."/>
            <person name="Lorenzi H."/>
            <person name="Galac M."/>
        </authorList>
    </citation>
    <scope>NUCLEOTIDE SEQUENCE [LARGE SCALE GENOMIC DNA]</scope>
    <source>
        <strain evidence="4 5">EAF2021</strain>
    </source>
</reference>
<feature type="region of interest" description="Disordered" evidence="3">
    <location>
        <begin position="176"/>
        <end position="198"/>
    </location>
</feature>
<dbReference type="NCBIfam" id="TIGR00231">
    <property type="entry name" value="small_GTP"/>
    <property type="match status" value="1"/>
</dbReference>
<dbReference type="InterPro" id="IPR005225">
    <property type="entry name" value="Small_GTP-bd"/>
</dbReference>
<protein>
    <recommendedName>
        <fullName evidence="6">Small GTP-binding protein</fullName>
    </recommendedName>
</protein>
<evidence type="ECO:0000313" key="4">
    <source>
        <dbReference type="EMBL" id="KAK8839422.1"/>
    </source>
</evidence>
<dbReference type="CDD" id="cd00154">
    <property type="entry name" value="Rab"/>
    <property type="match status" value="1"/>
</dbReference>
<dbReference type="SMART" id="SM00173">
    <property type="entry name" value="RAS"/>
    <property type="match status" value="1"/>
</dbReference>
<name>A0ABR2GZQ7_9EUKA</name>
<dbReference type="SUPFAM" id="SSF52540">
    <property type="entry name" value="P-loop containing nucleoside triphosphate hydrolases"/>
    <property type="match status" value="1"/>
</dbReference>
<keyword evidence="2" id="KW-0342">GTP-binding</keyword>
<dbReference type="Proteomes" id="UP001470230">
    <property type="component" value="Unassembled WGS sequence"/>
</dbReference>
<dbReference type="Gene3D" id="3.40.50.300">
    <property type="entry name" value="P-loop containing nucleotide triphosphate hydrolases"/>
    <property type="match status" value="1"/>
</dbReference>
<evidence type="ECO:0000313" key="5">
    <source>
        <dbReference type="Proteomes" id="UP001470230"/>
    </source>
</evidence>
<evidence type="ECO:0000256" key="2">
    <source>
        <dbReference type="ARBA" id="ARBA00023134"/>
    </source>
</evidence>
<dbReference type="PANTHER" id="PTHR47977">
    <property type="entry name" value="RAS-RELATED PROTEIN RAB"/>
    <property type="match status" value="1"/>
</dbReference>
<sequence length="198" mass="22220">MNVTNKIVFLGDSSVGKTSIINSFFQDIFIQEQAPTIGAFVTTKSVNLDDGTEVTLNIWDTAGQERYRALAPMYFRDANIAILVYAINSKDSFEKLRGWIDNLENNTTIMPHLIIVGNKTDLVEERRVQFNEALEFAEASKATFFECSAKLSECINELFHTAANIISQMSSENNVQSDQPFQNINDNENQAKTKKGCC</sequence>
<dbReference type="InterPro" id="IPR050227">
    <property type="entry name" value="Rab"/>
</dbReference>
<feature type="compositionally biased region" description="Polar residues" evidence="3">
    <location>
        <begin position="176"/>
        <end position="190"/>
    </location>
</feature>
<dbReference type="PROSITE" id="PS51420">
    <property type="entry name" value="RHO"/>
    <property type="match status" value="1"/>
</dbReference>
<comment type="caution">
    <text evidence="4">The sequence shown here is derived from an EMBL/GenBank/DDBJ whole genome shotgun (WGS) entry which is preliminary data.</text>
</comment>
<dbReference type="PRINTS" id="PR00449">
    <property type="entry name" value="RASTRNSFRMNG"/>
</dbReference>
<keyword evidence="1" id="KW-0547">Nucleotide-binding</keyword>
<dbReference type="SMART" id="SM00174">
    <property type="entry name" value="RHO"/>
    <property type="match status" value="1"/>
</dbReference>